<dbReference type="EMBL" id="RYYV01000002">
    <property type="protein sequence ID" value="RUL78877.1"/>
    <property type="molecule type" value="Genomic_DNA"/>
</dbReference>
<dbReference type="AlphaFoldDB" id="A0A432M9P8"/>
<dbReference type="PANTHER" id="PTHR43329">
    <property type="entry name" value="EPOXIDE HYDROLASE"/>
    <property type="match status" value="1"/>
</dbReference>
<reference evidence="4 5" key="1">
    <citation type="submission" date="2018-12" db="EMBL/GenBank/DDBJ databases">
        <title>Dyella dinghuensis sp. nov. DHOA06 and Dyella choica sp. nov. 4M-K27, isolated from forest soil.</title>
        <authorList>
            <person name="Qiu L.-H."/>
            <person name="Gao Z.-H."/>
        </authorList>
    </citation>
    <scope>NUCLEOTIDE SEQUENCE [LARGE SCALE GENOMIC DNA]</scope>
    <source>
        <strain evidence="4 5">4M-K27</strain>
    </source>
</reference>
<evidence type="ECO:0000313" key="5">
    <source>
        <dbReference type="Proteomes" id="UP000274358"/>
    </source>
</evidence>
<dbReference type="InterPro" id="IPR000073">
    <property type="entry name" value="AB_hydrolase_1"/>
</dbReference>
<feature type="chain" id="PRO_5019132304" evidence="2">
    <location>
        <begin position="24"/>
        <end position="340"/>
    </location>
</feature>
<dbReference type="PRINTS" id="PR00412">
    <property type="entry name" value="EPOXHYDRLASE"/>
</dbReference>
<dbReference type="OrthoDB" id="2086224at2"/>
<feature type="signal peptide" evidence="2">
    <location>
        <begin position="1"/>
        <end position="23"/>
    </location>
</feature>
<dbReference type="InterPro" id="IPR029058">
    <property type="entry name" value="AB_hydrolase_fold"/>
</dbReference>
<feature type="domain" description="AB hydrolase-1" evidence="3">
    <location>
        <begin position="72"/>
        <end position="229"/>
    </location>
</feature>
<gene>
    <name evidence="4" type="ORF">EKH80_03485</name>
</gene>
<dbReference type="Proteomes" id="UP000274358">
    <property type="component" value="Unassembled WGS sequence"/>
</dbReference>
<protein>
    <submittedName>
        <fullName evidence="4">Alpha/beta hydrolase</fullName>
    </submittedName>
</protein>
<dbReference type="SUPFAM" id="SSF53474">
    <property type="entry name" value="alpha/beta-Hydrolases"/>
    <property type="match status" value="1"/>
</dbReference>
<sequence>MKCLSLFSSIAMALAVSVSATHAAEVLPSGAAHATGKVSDAALVKSLPGFKNAYTDVDGVRLHYVTGGKGEPLVLLPGWPETWWTFHKIMPALAEHYTVIVIDIRGMGTSSRPTDGYDKKTMAKDIYALVQSLGYDKVAIAGHDIGSAVAYAYAENYPQATDKLVMMEFPHPDESLLTFPLLPTQGPVGDKVGSSRPYLWWFAFNQVNELPEKLLAGRIRVEQDWLFKYFLQDENAIDARDRAVYEQAYNSGEAIRAGNAWYQAFGQDVADNKGYGKLEMPVLVLAGPAYPWMKAVVGKKATKLIALPVPNSGHFVQEEQPDFVSKTMIDFLQNPDTSNR</sequence>
<accession>A0A432M9P8</accession>
<keyword evidence="2" id="KW-0732">Signal</keyword>
<name>A0A432M9P8_9GAMM</name>
<organism evidence="4 5">
    <name type="scientific">Dyella choica</name>
    <dbReference type="NCBI Taxonomy" id="1927959"/>
    <lineage>
        <taxon>Bacteria</taxon>
        <taxon>Pseudomonadati</taxon>
        <taxon>Pseudomonadota</taxon>
        <taxon>Gammaproteobacteria</taxon>
        <taxon>Lysobacterales</taxon>
        <taxon>Rhodanobacteraceae</taxon>
        <taxon>Dyella</taxon>
    </lineage>
</organism>
<dbReference type="Gene3D" id="3.40.50.1820">
    <property type="entry name" value="alpha/beta hydrolase"/>
    <property type="match status" value="1"/>
</dbReference>
<proteinExistence type="predicted"/>
<evidence type="ECO:0000259" key="3">
    <source>
        <dbReference type="Pfam" id="PF00561"/>
    </source>
</evidence>
<keyword evidence="5" id="KW-1185">Reference proteome</keyword>
<evidence type="ECO:0000313" key="4">
    <source>
        <dbReference type="EMBL" id="RUL78877.1"/>
    </source>
</evidence>
<dbReference type="PRINTS" id="PR00111">
    <property type="entry name" value="ABHYDROLASE"/>
</dbReference>
<dbReference type="GO" id="GO:0016787">
    <property type="term" value="F:hydrolase activity"/>
    <property type="evidence" value="ECO:0007669"/>
    <property type="project" value="UniProtKB-KW"/>
</dbReference>
<keyword evidence="1 4" id="KW-0378">Hydrolase</keyword>
<dbReference type="Pfam" id="PF00561">
    <property type="entry name" value="Abhydrolase_1"/>
    <property type="match status" value="1"/>
</dbReference>
<evidence type="ECO:0000256" key="1">
    <source>
        <dbReference type="ARBA" id="ARBA00022801"/>
    </source>
</evidence>
<dbReference type="InterPro" id="IPR000639">
    <property type="entry name" value="Epox_hydrolase-like"/>
</dbReference>
<comment type="caution">
    <text evidence="4">The sequence shown here is derived from an EMBL/GenBank/DDBJ whole genome shotgun (WGS) entry which is preliminary data.</text>
</comment>
<dbReference type="RefSeq" id="WP_126683334.1">
    <property type="nucleotide sequence ID" value="NZ_RYYV01000002.1"/>
</dbReference>
<evidence type="ECO:0000256" key="2">
    <source>
        <dbReference type="SAM" id="SignalP"/>
    </source>
</evidence>